<protein>
    <submittedName>
        <fullName evidence="1">Uncharacterized protein</fullName>
    </submittedName>
</protein>
<sequence length="59" mass="6949">MGLYPKQSDYRDYTFPSPRHHYNRIYHVDSVNGNDTWSGLSWEKAKLTIMAAVNLARYL</sequence>
<accession>X0U249</accession>
<gene>
    <name evidence="1" type="ORF">S01H1_04110</name>
</gene>
<dbReference type="EMBL" id="BARS01002188">
    <property type="protein sequence ID" value="GAF82525.1"/>
    <property type="molecule type" value="Genomic_DNA"/>
</dbReference>
<name>X0U249_9ZZZZ</name>
<proteinExistence type="predicted"/>
<evidence type="ECO:0000313" key="1">
    <source>
        <dbReference type="EMBL" id="GAF82525.1"/>
    </source>
</evidence>
<feature type="non-terminal residue" evidence="1">
    <location>
        <position position="59"/>
    </location>
</feature>
<reference evidence="1" key="1">
    <citation type="journal article" date="2014" name="Front. Microbiol.">
        <title>High frequency of phylogenetically diverse reductive dehalogenase-homologous genes in deep subseafloor sedimentary metagenomes.</title>
        <authorList>
            <person name="Kawai M."/>
            <person name="Futagami T."/>
            <person name="Toyoda A."/>
            <person name="Takaki Y."/>
            <person name="Nishi S."/>
            <person name="Hori S."/>
            <person name="Arai W."/>
            <person name="Tsubouchi T."/>
            <person name="Morono Y."/>
            <person name="Uchiyama I."/>
            <person name="Ito T."/>
            <person name="Fujiyama A."/>
            <person name="Inagaki F."/>
            <person name="Takami H."/>
        </authorList>
    </citation>
    <scope>NUCLEOTIDE SEQUENCE</scope>
    <source>
        <strain evidence="1">Expedition CK06-06</strain>
    </source>
</reference>
<organism evidence="1">
    <name type="scientific">marine sediment metagenome</name>
    <dbReference type="NCBI Taxonomy" id="412755"/>
    <lineage>
        <taxon>unclassified sequences</taxon>
        <taxon>metagenomes</taxon>
        <taxon>ecological metagenomes</taxon>
    </lineage>
</organism>
<dbReference type="AlphaFoldDB" id="X0U249"/>
<comment type="caution">
    <text evidence="1">The sequence shown here is derived from an EMBL/GenBank/DDBJ whole genome shotgun (WGS) entry which is preliminary data.</text>
</comment>